<dbReference type="GO" id="GO:0003964">
    <property type="term" value="F:RNA-directed DNA polymerase activity"/>
    <property type="evidence" value="ECO:0007669"/>
    <property type="project" value="UniProtKB-KW"/>
</dbReference>
<evidence type="ECO:0000313" key="9">
    <source>
        <dbReference type="EMBL" id="TYJ57537.1"/>
    </source>
</evidence>
<dbReference type="SUPFAM" id="SSF53098">
    <property type="entry name" value="Ribonuclease H-like"/>
    <property type="match status" value="1"/>
</dbReference>
<keyword evidence="2" id="KW-0548">Nucleotidyltransferase</keyword>
<dbReference type="InterPro" id="IPR050951">
    <property type="entry name" value="Retrovirus_Pol_polyprotein"/>
</dbReference>
<dbReference type="AlphaFoldDB" id="A0A5D3B1B1"/>
<feature type="domain" description="Integrase catalytic" evidence="8">
    <location>
        <begin position="374"/>
        <end position="474"/>
    </location>
</feature>
<organism evidence="9 10">
    <name type="scientific">Cryptococcus floricola</name>
    <dbReference type="NCBI Taxonomy" id="2591691"/>
    <lineage>
        <taxon>Eukaryota</taxon>
        <taxon>Fungi</taxon>
        <taxon>Dikarya</taxon>
        <taxon>Basidiomycota</taxon>
        <taxon>Agaricomycotina</taxon>
        <taxon>Tremellomycetes</taxon>
        <taxon>Tremellales</taxon>
        <taxon>Cryptococcaceae</taxon>
        <taxon>Cryptococcus</taxon>
    </lineage>
</organism>
<dbReference type="GO" id="GO:0005634">
    <property type="term" value="C:nucleus"/>
    <property type="evidence" value="ECO:0007669"/>
    <property type="project" value="UniProtKB-ARBA"/>
</dbReference>
<sequence>MQWPPPTTVKQLRSFIGLLNYVRKFIPHLAAPLSILTALIPPNKTAEKACTTYMKKKEKGEKVDAEGLCWSWDWSTAADQAFEECKSLLAQITGLVPLDYDTVQRGEQQVYLYTDASNTGIGAWLGAGNLPDAVAPIAYFSRSLIPAETRYPVHDKEMLAIVEALKEWRPLLLGIPVNVMTDHATLRHFFTQPSLSDRQKRWSEVLNDYNLKIYYIPGVTNDVADALSRIPHPPLASISLLDIKSVLTIGTNEAFLDKVSEGYAGDDIMGMWSEDGVCPPGVKRVEVQGQGEKVDVWMLGDRLCVPKAETLKETCLEECHSAMGHFGVDKTLELLRRKYFWKGMDADVREFVGTCPACQVSKSTTQKTPGLLHPLSIPVTKFAAIGIDFVGPLPESRGFDYLIVITDRLTGWVALTPSVTTITSSAFAQLYYDNWVSKFGLPTSIISDRDKLFTAGVWKRLNKLLGTKLKMSTA</sequence>
<evidence type="ECO:0000256" key="7">
    <source>
        <dbReference type="ARBA" id="ARBA00022918"/>
    </source>
</evidence>
<keyword evidence="3" id="KW-0540">Nuclease</keyword>
<dbReference type="Proteomes" id="UP000322245">
    <property type="component" value="Unassembled WGS sequence"/>
</dbReference>
<dbReference type="GO" id="GO:0004519">
    <property type="term" value="F:endonuclease activity"/>
    <property type="evidence" value="ECO:0007669"/>
    <property type="project" value="UniProtKB-KW"/>
</dbReference>
<dbReference type="Pfam" id="PF17917">
    <property type="entry name" value="RT_RNaseH"/>
    <property type="match status" value="1"/>
</dbReference>
<dbReference type="PANTHER" id="PTHR37984">
    <property type="entry name" value="PROTEIN CBG26694"/>
    <property type="match status" value="1"/>
</dbReference>
<evidence type="ECO:0000256" key="3">
    <source>
        <dbReference type="ARBA" id="ARBA00022722"/>
    </source>
</evidence>
<dbReference type="InterPro" id="IPR041373">
    <property type="entry name" value="RT_RNaseH"/>
</dbReference>
<name>A0A5D3B1B1_9TREE</name>
<evidence type="ECO:0000256" key="2">
    <source>
        <dbReference type="ARBA" id="ARBA00022695"/>
    </source>
</evidence>
<keyword evidence="1" id="KW-0808">Transferase</keyword>
<dbReference type="SUPFAM" id="SSF56672">
    <property type="entry name" value="DNA/RNA polymerases"/>
    <property type="match status" value="1"/>
</dbReference>
<dbReference type="FunFam" id="1.10.340.70:FF:000001">
    <property type="entry name" value="Retrovirus-related Pol polyprotein from transposon gypsy-like Protein"/>
    <property type="match status" value="1"/>
</dbReference>
<evidence type="ECO:0000256" key="1">
    <source>
        <dbReference type="ARBA" id="ARBA00022679"/>
    </source>
</evidence>
<dbReference type="GO" id="GO:0016787">
    <property type="term" value="F:hydrolase activity"/>
    <property type="evidence" value="ECO:0007669"/>
    <property type="project" value="UniProtKB-KW"/>
</dbReference>
<keyword evidence="6" id="KW-0694">RNA-binding</keyword>
<evidence type="ECO:0000256" key="5">
    <source>
        <dbReference type="ARBA" id="ARBA00022801"/>
    </source>
</evidence>
<keyword evidence="10" id="KW-1185">Reference proteome</keyword>
<reference evidence="9 10" key="1">
    <citation type="submission" date="2017-05" db="EMBL/GenBank/DDBJ databases">
        <title>The Genome Sequence of Tsuchiyaea wingfieldii DSM 27421.</title>
        <authorList>
            <person name="Cuomo C."/>
            <person name="Passer A."/>
            <person name="Billmyre B."/>
            <person name="Heitman J."/>
        </authorList>
    </citation>
    <scope>NUCLEOTIDE SEQUENCE [LARGE SCALE GENOMIC DNA]</scope>
    <source>
        <strain evidence="9 10">DSM 27421</strain>
    </source>
</reference>
<keyword evidence="4" id="KW-0255">Endonuclease</keyword>
<dbReference type="InterPro" id="IPR043128">
    <property type="entry name" value="Rev_trsase/Diguanyl_cyclase"/>
</dbReference>
<dbReference type="GO" id="GO:0015074">
    <property type="term" value="P:DNA integration"/>
    <property type="evidence" value="ECO:0007669"/>
    <property type="project" value="InterPro"/>
</dbReference>
<dbReference type="InterPro" id="IPR041588">
    <property type="entry name" value="Integrase_H2C2"/>
</dbReference>
<evidence type="ECO:0000256" key="6">
    <source>
        <dbReference type="ARBA" id="ARBA00022884"/>
    </source>
</evidence>
<dbReference type="EMBL" id="NIDF01000012">
    <property type="protein sequence ID" value="TYJ57537.1"/>
    <property type="molecule type" value="Genomic_DNA"/>
</dbReference>
<dbReference type="InterPro" id="IPR043502">
    <property type="entry name" value="DNA/RNA_pol_sf"/>
</dbReference>
<keyword evidence="5" id="KW-0378">Hydrolase</keyword>
<keyword evidence="7" id="KW-0695">RNA-directed DNA polymerase</keyword>
<dbReference type="Gene3D" id="3.30.420.10">
    <property type="entry name" value="Ribonuclease H-like superfamily/Ribonuclease H"/>
    <property type="match status" value="1"/>
</dbReference>
<dbReference type="Gene3D" id="3.30.70.270">
    <property type="match status" value="1"/>
</dbReference>
<gene>
    <name evidence="9" type="ORF">B9479_001855</name>
</gene>
<protein>
    <recommendedName>
        <fullName evidence="8">Integrase catalytic domain-containing protein</fullName>
    </recommendedName>
</protein>
<dbReference type="InterPro" id="IPR001584">
    <property type="entry name" value="Integrase_cat-core"/>
</dbReference>
<dbReference type="PROSITE" id="PS50994">
    <property type="entry name" value="INTEGRASE"/>
    <property type="match status" value="1"/>
</dbReference>
<dbReference type="Pfam" id="PF17921">
    <property type="entry name" value="Integrase_H2C2"/>
    <property type="match status" value="1"/>
</dbReference>
<dbReference type="InterPro" id="IPR036397">
    <property type="entry name" value="RNaseH_sf"/>
</dbReference>
<dbReference type="InterPro" id="IPR012337">
    <property type="entry name" value="RNaseH-like_sf"/>
</dbReference>
<dbReference type="CDD" id="cd09274">
    <property type="entry name" value="RNase_HI_RT_Ty3"/>
    <property type="match status" value="1"/>
</dbReference>
<comment type="caution">
    <text evidence="9">The sequence shown here is derived from an EMBL/GenBank/DDBJ whole genome shotgun (WGS) entry which is preliminary data.</text>
</comment>
<accession>A0A5D3B1B1</accession>
<proteinExistence type="predicted"/>
<dbReference type="Gene3D" id="1.10.340.70">
    <property type="match status" value="1"/>
</dbReference>
<dbReference type="GO" id="GO:0003723">
    <property type="term" value="F:RNA binding"/>
    <property type="evidence" value="ECO:0007669"/>
    <property type="project" value="UniProtKB-KW"/>
</dbReference>
<evidence type="ECO:0000256" key="4">
    <source>
        <dbReference type="ARBA" id="ARBA00022759"/>
    </source>
</evidence>
<evidence type="ECO:0000313" key="10">
    <source>
        <dbReference type="Proteomes" id="UP000322245"/>
    </source>
</evidence>
<evidence type="ECO:0000259" key="8">
    <source>
        <dbReference type="PROSITE" id="PS50994"/>
    </source>
</evidence>
<dbReference type="Gene3D" id="3.10.20.370">
    <property type="match status" value="1"/>
</dbReference>
<dbReference type="PANTHER" id="PTHR37984:SF5">
    <property type="entry name" value="PROTEIN NYNRIN-LIKE"/>
    <property type="match status" value="1"/>
</dbReference>